<sequence length="2178" mass="227019">MQTTPSSGTPAAVHLYDLNTVFLSKTIIALAAVFAHADDGDYDLSPLPAQRHDRPRQQPTASSSPSPHADTATPSTAEGGSAPRVTRLPFSAGSAPYTASTLHRATRRVSNRVGAGGLRPKAVLCGADGRWRTARDGAAAPSPPPPPGRGAAHLLLAPLDAYHSLLSFRNVDAVGTPAAEPAAAAAAAATATTTTVLRLSGASPGCRPPRTGICVVRRLEGEQRQQQQQQQEDGAAPSHPTLSHIARGLPLDAFDGWVRDYTVHGLSCNEAVLQAAWEAKMNERGATAVAAPPRVPAGAVVEVSELAVGGAVDGGGDDAEDEATAAVTPHLDGDLASAVSATREGATTTLSPSPDRLQCSSTTTSSTSTPSLSTDRSEASGAATAPQQVLWEEERRRAEHAAAQLRHRFLVSDSAQHAVWALEVRLPSMAVRVVAPSEFFALKEEEEEDDEHRHNGGAEAAPLLPRKRSATAVTRGLAPSSHTPPPQQQQQQQQPRSPSPTDPLVTAAADKSANSGAARASTSTATRRAGESSRRRRRSSASASPSLAMVEAVPVPLMGGSRGFVDGHFSVARFDAPTAMCWRVDEDDAHDPGGDGEPVADVRRRRECAVLFISDAGNHAIRYANFSNRLVRTITGVDGVPGYRDGSCVSSLLRGATALAWCSAGLIFTDGANSVVRLITGVGRRRTSRQRRVEADEDAAVAEGAREGEEEHSSASTEARTAAAAPPRVWTLAGCARAADDDADDDASGADAAAGLASYVDCAAPSRARFGYLSDMAVWTDETGDAQVLLVDQSHHALRILDARTGVSTYVGPLDYDVTSMASPQTAAAATVDALPAGLVSPCSLALGALIKERSPALLSTAPHHRGGGGPATMVTPQPYLCSASPLLFTASAVTGAVSVLLPVPHRSAHTPWRWLEEQQQQQRHRSPTAASRGSEEGAAPDEPDVTPAASAAAAASIRGALELGIATEGRRTIGEAATPSLKHVVVGWTAADDDDDNDDDDSGKGSDCDGDGAETRRAAHRAQRAASAQQGEDYLRLRFPWLLPPSPPVLSTRLVSGCTCHVSGKRRAAAAAAAAAPTHSPSSALSPPLAPQHHNRHLRQQQHQQQQQLLFHTPPRHHSLAAAGVAHPQYTGAVAAAAREVAALLAERPPSHTTTTTAPPLDVVAGGGQGDQGDCRTPSQVTTPPESGIREGASAQPAPEVESRAARGALQWLTPPPQSVSRSPSGSPRGSGSRGHLHQQQQQPTYAERFEQWPPEQRQQRLRNTVAVPIPACASTDTSPAETPRAAHQQQQEQQQRDAVASLGDLKRSPDAVEPVSPPRSPSSTGPSLLMAVLSSPASLSRSPRGHATSPNNSSGRVSPPLTPRAMTAHQLMQRRRPSRSSTAPHAASVEGGRANAPVSLAAPGERVGSALEPVEVTTPGPVLAVAERVVQQQQQQKCVEQLHDAYDAAVRRLFRLYSYLASRTATTTTASGGAGAEGGSQALRRRGAAPPPPTTHRARQTEVHSMTFTAFMRFVILTGYADELADIAVAAAASAAAASSDDGASLLLCRLSQVQQPQRRRRSGASASASAFSLASAPAASDMVVVPLAATDARAIAAVLYMCGVRHHGYHTVAQMNFQGFRRAVLLLHTWARTAAREAGADSAVAHVDAVPSLDALTSEDVVDAYAKVYERAVRGIAALAAAADDDKDDREPPPLHPRPPLASSPPSDADTDGAIWASLASGAVEDLTTPPVSPITAAVATSTAVGGVVAAAAAAAAAAAEDVSCLALAEGHSTNGDAALHGAVGVGSVTPHRGLARHAALAIDDLLRLLQLNDATLRQLFDAYSVPITVHRSPHYEAPRSAAAAAAVSSPCSLLLSSSSPDGSMMLRGGGGGGDMEDATAAAQERQRRWPRRASASAATAASAATVERRSLASSAHPRAASSATADGGAAPCSGAAHSISATQQDLLWKLQQLYTMSALANKEVYERTSHVIRVVPCRQFVDLWRTLDVFPSLLNVAALRQTFCDALTTPLLRGTPPPPPSSSPPARPSAAAWERRTTALLCEHGGLPYACFIESYVRIAFMVFSHDVDRVAYPTATAKAAGLMQWCNKQVTLGLVAKREQQQQRQRAASTTAELRGSRRSSCVPAGDAAAAAWTGPSTSTSAAAAAAARATRVTGTFPERLRLFRVPAATHTE</sequence>
<feature type="region of interest" description="Disordered" evidence="1">
    <location>
        <begin position="992"/>
        <end position="1031"/>
    </location>
</feature>
<feature type="compositionally biased region" description="Polar residues" evidence="1">
    <location>
        <begin position="57"/>
        <end position="78"/>
    </location>
</feature>
<dbReference type="Proteomes" id="UP001430356">
    <property type="component" value="Unassembled WGS sequence"/>
</dbReference>
<proteinExistence type="predicted"/>
<feature type="compositionally biased region" description="Pro residues" evidence="1">
    <location>
        <begin position="2019"/>
        <end position="2031"/>
    </location>
</feature>
<dbReference type="PROSITE" id="PS51821">
    <property type="entry name" value="VELVET"/>
    <property type="match status" value="1"/>
</dbReference>
<feature type="compositionally biased region" description="Acidic residues" evidence="1">
    <location>
        <begin position="992"/>
        <end position="1002"/>
    </location>
</feature>
<feature type="region of interest" description="Disordered" evidence="1">
    <location>
        <begin position="444"/>
        <end position="546"/>
    </location>
</feature>
<feature type="compositionally biased region" description="Low complexity" evidence="1">
    <location>
        <begin position="1323"/>
        <end position="1344"/>
    </location>
</feature>
<feature type="region of interest" description="Disordered" evidence="1">
    <location>
        <begin position="1274"/>
        <end position="1397"/>
    </location>
</feature>
<protein>
    <recommendedName>
        <fullName evidence="2">Velvet domain-containing protein</fullName>
    </recommendedName>
</protein>
<comment type="caution">
    <text evidence="3">The sequence shown here is derived from an EMBL/GenBank/DDBJ whole genome shotgun (WGS) entry which is preliminary data.</text>
</comment>
<feature type="region of interest" description="Disordered" evidence="1">
    <location>
        <begin position="1685"/>
        <end position="1712"/>
    </location>
</feature>
<feature type="compositionally biased region" description="Low complexity" evidence="1">
    <location>
        <begin position="507"/>
        <end position="527"/>
    </location>
</feature>
<evidence type="ECO:0000259" key="2">
    <source>
        <dbReference type="PROSITE" id="PS51821"/>
    </source>
</evidence>
<dbReference type="PANTHER" id="PTHR46007">
    <property type="entry name" value="MEDIATOR OF RNA POLYMERASE II TRANSCRIPTION SUBUNIT 12"/>
    <property type="match status" value="1"/>
</dbReference>
<feature type="domain" description="Velvet" evidence="2">
    <location>
        <begin position="1545"/>
        <end position="2178"/>
    </location>
</feature>
<feature type="compositionally biased region" description="Low complexity" evidence="1">
    <location>
        <begin position="1149"/>
        <end position="1158"/>
    </location>
</feature>
<dbReference type="Gene3D" id="2.120.10.30">
    <property type="entry name" value="TolB, C-terminal domain"/>
    <property type="match status" value="1"/>
</dbReference>
<evidence type="ECO:0000313" key="4">
    <source>
        <dbReference type="Proteomes" id="UP001430356"/>
    </source>
</evidence>
<keyword evidence="4" id="KW-1185">Reference proteome</keyword>
<feature type="compositionally biased region" description="Low complexity" evidence="1">
    <location>
        <begin position="1896"/>
        <end position="1934"/>
    </location>
</feature>
<reference evidence="3 4" key="1">
    <citation type="journal article" date="2021" name="MBio">
        <title>A New Model Trypanosomatid, Novymonas esmeraldas: Genomic Perception of Its 'Candidatus Pandoraea novymonadis' Endosymbiont.</title>
        <authorList>
            <person name="Zakharova A."/>
            <person name="Saura A."/>
            <person name="Butenko A."/>
            <person name="Podesvova L."/>
            <person name="Warmusova S."/>
            <person name="Kostygov A.Y."/>
            <person name="Nenarokova A."/>
            <person name="Lukes J."/>
            <person name="Opperdoes F.R."/>
            <person name="Yurchenko V."/>
        </authorList>
    </citation>
    <scope>NUCLEOTIDE SEQUENCE [LARGE SCALE GENOMIC DNA]</scope>
    <source>
        <strain evidence="3 4">E262AT.01</strain>
    </source>
</reference>
<dbReference type="EMBL" id="JAECZO010000068">
    <property type="protein sequence ID" value="KAK7196080.1"/>
    <property type="molecule type" value="Genomic_DNA"/>
</dbReference>
<feature type="region of interest" description="Disordered" evidence="1">
    <location>
        <begin position="1073"/>
        <end position="1109"/>
    </location>
</feature>
<feature type="compositionally biased region" description="Pro residues" evidence="1">
    <location>
        <begin position="1697"/>
        <end position="1706"/>
    </location>
</feature>
<gene>
    <name evidence="3" type="ORF">NESM_000542200</name>
</gene>
<feature type="region of interest" description="Disordered" evidence="1">
    <location>
        <begin position="1149"/>
        <end position="1247"/>
    </location>
</feature>
<name>A0AAW0EQT4_9TRYP</name>
<feature type="region of interest" description="Disordered" evidence="1">
    <location>
        <begin position="917"/>
        <end position="952"/>
    </location>
</feature>
<dbReference type="InterPro" id="IPR051647">
    <property type="entry name" value="Mediator_comp_sub12"/>
</dbReference>
<dbReference type="GO" id="GO:0016592">
    <property type="term" value="C:mediator complex"/>
    <property type="evidence" value="ECO:0007669"/>
    <property type="project" value="TreeGrafter"/>
</dbReference>
<feature type="region of interest" description="Disordered" evidence="1">
    <location>
        <begin position="687"/>
        <end position="721"/>
    </location>
</feature>
<feature type="region of interest" description="Disordered" evidence="1">
    <location>
        <begin position="341"/>
        <end position="388"/>
    </location>
</feature>
<dbReference type="PANTHER" id="PTHR46007:SF8">
    <property type="entry name" value="C2H2-TYPE DOMAIN-CONTAINING PROTEIN"/>
    <property type="match status" value="1"/>
</dbReference>
<feature type="region of interest" description="Disordered" evidence="1">
    <location>
        <begin position="221"/>
        <end position="243"/>
    </location>
</feature>
<feature type="compositionally biased region" description="Low complexity" evidence="1">
    <location>
        <begin position="1220"/>
        <end position="1232"/>
    </location>
</feature>
<dbReference type="GO" id="GO:0045944">
    <property type="term" value="P:positive regulation of transcription by RNA polymerase II"/>
    <property type="evidence" value="ECO:0007669"/>
    <property type="project" value="TreeGrafter"/>
</dbReference>
<feature type="compositionally biased region" description="Low complexity" evidence="1">
    <location>
        <begin position="360"/>
        <end position="374"/>
    </location>
</feature>
<organism evidence="3 4">
    <name type="scientific">Novymonas esmeraldas</name>
    <dbReference type="NCBI Taxonomy" id="1808958"/>
    <lineage>
        <taxon>Eukaryota</taxon>
        <taxon>Discoba</taxon>
        <taxon>Euglenozoa</taxon>
        <taxon>Kinetoplastea</taxon>
        <taxon>Metakinetoplastina</taxon>
        <taxon>Trypanosomatida</taxon>
        <taxon>Trypanosomatidae</taxon>
        <taxon>Novymonas</taxon>
    </lineage>
</organism>
<dbReference type="GO" id="GO:0003713">
    <property type="term" value="F:transcription coactivator activity"/>
    <property type="evidence" value="ECO:0007669"/>
    <property type="project" value="TreeGrafter"/>
</dbReference>
<feature type="region of interest" description="Disordered" evidence="1">
    <location>
        <begin position="44"/>
        <end position="90"/>
    </location>
</feature>
<feature type="region of interest" description="Disordered" evidence="1">
    <location>
        <begin position="1866"/>
        <end position="1938"/>
    </location>
</feature>
<feature type="compositionally biased region" description="Basic and acidic residues" evidence="1">
    <location>
        <begin position="1003"/>
        <end position="1018"/>
    </location>
</feature>
<feature type="compositionally biased region" description="Low complexity" evidence="1">
    <location>
        <begin position="1073"/>
        <end position="1088"/>
    </location>
</feature>
<feature type="compositionally biased region" description="Basic and acidic residues" evidence="1">
    <location>
        <begin position="704"/>
        <end position="713"/>
    </location>
</feature>
<feature type="region of interest" description="Disordered" evidence="1">
    <location>
        <begin position="1469"/>
        <end position="1504"/>
    </location>
</feature>
<evidence type="ECO:0000256" key="1">
    <source>
        <dbReference type="SAM" id="MobiDB-lite"/>
    </source>
</evidence>
<dbReference type="InterPro" id="IPR011042">
    <property type="entry name" value="6-blade_b-propeller_TolB-like"/>
</dbReference>
<evidence type="ECO:0000313" key="3">
    <source>
        <dbReference type="EMBL" id="KAK7196080.1"/>
    </source>
</evidence>
<dbReference type="InterPro" id="IPR037525">
    <property type="entry name" value="Velvet_dom"/>
</dbReference>
<accession>A0AAW0EQT4</accession>
<feature type="region of interest" description="Disordered" evidence="1">
    <location>
        <begin position="2014"/>
        <end position="2034"/>
    </location>
</feature>